<dbReference type="Proteomes" id="UP000317093">
    <property type="component" value="Chromosome"/>
</dbReference>
<sequence>MEQNSREVNYTRLLTIHRRPLYAFIYSLLADHADAEDVYQRCSMILWDKFDQYDPSREFLSWAMGIAFYEVKNFLRVSSRDRHHFSEQLIEQLFEQMPARQSDHNVYLRSLEQCLKSLPKNDLQLVRKVYWDRCTVSSVAKDLGVAMNTLYDRMGRIRHRLRKCVSLRSETGVRSV</sequence>
<dbReference type="SUPFAM" id="SSF88659">
    <property type="entry name" value="Sigma3 and sigma4 domains of RNA polymerase sigma factors"/>
    <property type="match status" value="1"/>
</dbReference>
<dbReference type="Gene3D" id="1.10.1740.10">
    <property type="match status" value="1"/>
</dbReference>
<accession>A0A518AZK6</accession>
<evidence type="ECO:0000256" key="2">
    <source>
        <dbReference type="ARBA" id="ARBA00023015"/>
    </source>
</evidence>
<comment type="similarity">
    <text evidence="1">Belongs to the sigma-70 factor family. ECF subfamily.</text>
</comment>
<dbReference type="InterPro" id="IPR013324">
    <property type="entry name" value="RNA_pol_sigma_r3/r4-like"/>
</dbReference>
<name>A0A518AZK6_9BACT</name>
<keyword evidence="2" id="KW-0805">Transcription regulation</keyword>
<dbReference type="KEGG" id="knv:Pan216_09790"/>
<dbReference type="NCBIfam" id="TIGR02937">
    <property type="entry name" value="sigma70-ECF"/>
    <property type="match status" value="1"/>
</dbReference>
<proteinExistence type="inferred from homology"/>
<organism evidence="6 7">
    <name type="scientific">Kolteria novifilia</name>
    <dbReference type="NCBI Taxonomy" id="2527975"/>
    <lineage>
        <taxon>Bacteria</taxon>
        <taxon>Pseudomonadati</taxon>
        <taxon>Planctomycetota</taxon>
        <taxon>Planctomycetia</taxon>
        <taxon>Kolteriales</taxon>
        <taxon>Kolteriaceae</taxon>
        <taxon>Kolteria</taxon>
    </lineage>
</organism>
<keyword evidence="7" id="KW-1185">Reference proteome</keyword>
<protein>
    <submittedName>
        <fullName evidence="6">RNA polymerase sigma factor</fullName>
    </submittedName>
</protein>
<dbReference type="GO" id="GO:0016987">
    <property type="term" value="F:sigma factor activity"/>
    <property type="evidence" value="ECO:0007669"/>
    <property type="project" value="UniProtKB-KW"/>
</dbReference>
<evidence type="ECO:0000256" key="1">
    <source>
        <dbReference type="ARBA" id="ARBA00010641"/>
    </source>
</evidence>
<dbReference type="InterPro" id="IPR014331">
    <property type="entry name" value="RNA_pol_sigma70_ECF_RHOBA"/>
</dbReference>
<evidence type="ECO:0000313" key="7">
    <source>
        <dbReference type="Proteomes" id="UP000317093"/>
    </source>
</evidence>
<evidence type="ECO:0000313" key="6">
    <source>
        <dbReference type="EMBL" id="QDU60142.1"/>
    </source>
</evidence>
<dbReference type="InterPro" id="IPR013325">
    <property type="entry name" value="RNA_pol_sigma_r2"/>
</dbReference>
<dbReference type="InterPro" id="IPR014284">
    <property type="entry name" value="RNA_pol_sigma-70_dom"/>
</dbReference>
<dbReference type="RefSeq" id="WP_419193261.1">
    <property type="nucleotide sequence ID" value="NZ_CP036279.1"/>
</dbReference>
<dbReference type="EMBL" id="CP036279">
    <property type="protein sequence ID" value="QDU60142.1"/>
    <property type="molecule type" value="Genomic_DNA"/>
</dbReference>
<keyword evidence="4" id="KW-0804">Transcription</keyword>
<evidence type="ECO:0000259" key="5">
    <source>
        <dbReference type="Pfam" id="PF04542"/>
    </source>
</evidence>
<dbReference type="PANTHER" id="PTHR43133:SF51">
    <property type="entry name" value="RNA POLYMERASE SIGMA FACTOR"/>
    <property type="match status" value="1"/>
</dbReference>
<evidence type="ECO:0000256" key="3">
    <source>
        <dbReference type="ARBA" id="ARBA00023082"/>
    </source>
</evidence>
<dbReference type="PANTHER" id="PTHR43133">
    <property type="entry name" value="RNA POLYMERASE ECF-TYPE SIGMA FACTO"/>
    <property type="match status" value="1"/>
</dbReference>
<gene>
    <name evidence="6" type="ORF">Pan216_09790</name>
</gene>
<dbReference type="SUPFAM" id="SSF88946">
    <property type="entry name" value="Sigma2 domain of RNA polymerase sigma factors"/>
    <property type="match status" value="1"/>
</dbReference>
<dbReference type="GO" id="GO:0006352">
    <property type="term" value="P:DNA-templated transcription initiation"/>
    <property type="evidence" value="ECO:0007669"/>
    <property type="project" value="InterPro"/>
</dbReference>
<dbReference type="InterPro" id="IPR036388">
    <property type="entry name" value="WH-like_DNA-bd_sf"/>
</dbReference>
<feature type="domain" description="RNA polymerase sigma-70 region 2" evidence="5">
    <location>
        <begin position="15"/>
        <end position="79"/>
    </location>
</feature>
<dbReference type="AlphaFoldDB" id="A0A518AZK6"/>
<dbReference type="Pfam" id="PF04542">
    <property type="entry name" value="Sigma70_r2"/>
    <property type="match status" value="1"/>
</dbReference>
<evidence type="ECO:0000256" key="4">
    <source>
        <dbReference type="ARBA" id="ARBA00023163"/>
    </source>
</evidence>
<dbReference type="Gene3D" id="1.10.10.10">
    <property type="entry name" value="Winged helix-like DNA-binding domain superfamily/Winged helix DNA-binding domain"/>
    <property type="match status" value="1"/>
</dbReference>
<dbReference type="InterPro" id="IPR039425">
    <property type="entry name" value="RNA_pol_sigma-70-like"/>
</dbReference>
<dbReference type="NCBIfam" id="TIGR02989">
    <property type="entry name" value="Sig-70_gvs1"/>
    <property type="match status" value="1"/>
</dbReference>
<dbReference type="InterPro" id="IPR007627">
    <property type="entry name" value="RNA_pol_sigma70_r2"/>
</dbReference>
<reference evidence="6 7" key="1">
    <citation type="submission" date="2019-02" db="EMBL/GenBank/DDBJ databases">
        <title>Deep-cultivation of Planctomycetes and their phenomic and genomic characterization uncovers novel biology.</title>
        <authorList>
            <person name="Wiegand S."/>
            <person name="Jogler M."/>
            <person name="Boedeker C."/>
            <person name="Pinto D."/>
            <person name="Vollmers J."/>
            <person name="Rivas-Marin E."/>
            <person name="Kohn T."/>
            <person name="Peeters S.H."/>
            <person name="Heuer A."/>
            <person name="Rast P."/>
            <person name="Oberbeckmann S."/>
            <person name="Bunk B."/>
            <person name="Jeske O."/>
            <person name="Meyerdierks A."/>
            <person name="Storesund J.E."/>
            <person name="Kallscheuer N."/>
            <person name="Luecker S."/>
            <person name="Lage O.M."/>
            <person name="Pohl T."/>
            <person name="Merkel B.J."/>
            <person name="Hornburger P."/>
            <person name="Mueller R.-W."/>
            <person name="Bruemmer F."/>
            <person name="Labrenz M."/>
            <person name="Spormann A.M."/>
            <person name="Op den Camp H."/>
            <person name="Overmann J."/>
            <person name="Amann R."/>
            <person name="Jetten M.S.M."/>
            <person name="Mascher T."/>
            <person name="Medema M.H."/>
            <person name="Devos D.P."/>
            <person name="Kaster A.-K."/>
            <person name="Ovreas L."/>
            <person name="Rohde M."/>
            <person name="Galperin M.Y."/>
            <person name="Jogler C."/>
        </authorList>
    </citation>
    <scope>NUCLEOTIDE SEQUENCE [LARGE SCALE GENOMIC DNA]</scope>
    <source>
        <strain evidence="6 7">Pan216</strain>
    </source>
</reference>
<keyword evidence="3" id="KW-0731">Sigma factor</keyword>